<protein>
    <recommendedName>
        <fullName evidence="1">GIR1-like zinc ribbon domain-containing protein</fullName>
    </recommendedName>
</protein>
<organism evidence="2 3">
    <name type="scientific">Stephania cephalantha</name>
    <dbReference type="NCBI Taxonomy" id="152367"/>
    <lineage>
        <taxon>Eukaryota</taxon>
        <taxon>Viridiplantae</taxon>
        <taxon>Streptophyta</taxon>
        <taxon>Embryophyta</taxon>
        <taxon>Tracheophyta</taxon>
        <taxon>Spermatophyta</taxon>
        <taxon>Magnoliopsida</taxon>
        <taxon>Ranunculales</taxon>
        <taxon>Menispermaceae</taxon>
        <taxon>Menispermoideae</taxon>
        <taxon>Cissampelideae</taxon>
        <taxon>Stephania</taxon>
    </lineage>
</organism>
<dbReference type="PANTHER" id="PTHR33177:SF77">
    <property type="entry name" value="LITAF DOMAIN-CONTAINING PROTEIN"/>
    <property type="match status" value="1"/>
</dbReference>
<name>A0AAP0KRV3_9MAGN</name>
<comment type="caution">
    <text evidence="2">The sequence shown here is derived from an EMBL/GenBank/DDBJ whole genome shotgun (WGS) entry which is preliminary data.</text>
</comment>
<dbReference type="InterPro" id="IPR055281">
    <property type="entry name" value="GIR1-2/SIED1"/>
</dbReference>
<accession>A0AAP0KRV3</accession>
<dbReference type="AlphaFoldDB" id="A0AAP0KRV3"/>
<dbReference type="Proteomes" id="UP001419268">
    <property type="component" value="Unassembled WGS sequence"/>
</dbReference>
<dbReference type="InterPro" id="IPR056440">
    <property type="entry name" value="Zn-ribbon_GIR1"/>
</dbReference>
<keyword evidence="3" id="KW-1185">Reference proteome</keyword>
<dbReference type="Pfam" id="PF24747">
    <property type="entry name" value="Zn-ribbon_GIR1"/>
    <property type="match status" value="1"/>
</dbReference>
<feature type="domain" description="GIR1-like zinc ribbon" evidence="1">
    <location>
        <begin position="90"/>
        <end position="118"/>
    </location>
</feature>
<evidence type="ECO:0000313" key="3">
    <source>
        <dbReference type="Proteomes" id="UP001419268"/>
    </source>
</evidence>
<dbReference type="PANTHER" id="PTHR33177">
    <property type="entry name" value="PUTATIVE-RELATED"/>
    <property type="match status" value="1"/>
</dbReference>
<dbReference type="EMBL" id="JBBNAG010000002">
    <property type="protein sequence ID" value="KAK9157551.1"/>
    <property type="molecule type" value="Genomic_DNA"/>
</dbReference>
<evidence type="ECO:0000259" key="1">
    <source>
        <dbReference type="Pfam" id="PF24747"/>
    </source>
</evidence>
<proteinExistence type="predicted"/>
<sequence>MAFNFQANQKHGVDEVHFPHLCQRSFIRIQENQRHHNYGEFDLNMPQAPTALAGKAEQSNGSPQSSCTTSVTTNNTQELSEVVSYHKLGLYGCCRCLMYVMVPEEDPKCPRCNWDDLVDVKNITDKIAKKK</sequence>
<reference evidence="2 3" key="1">
    <citation type="submission" date="2024-01" db="EMBL/GenBank/DDBJ databases">
        <title>Genome assemblies of Stephania.</title>
        <authorList>
            <person name="Yang L."/>
        </authorList>
    </citation>
    <scope>NUCLEOTIDE SEQUENCE [LARGE SCALE GENOMIC DNA]</scope>
    <source>
        <strain evidence="2">JXDWG</strain>
        <tissue evidence="2">Leaf</tissue>
    </source>
</reference>
<evidence type="ECO:0000313" key="2">
    <source>
        <dbReference type="EMBL" id="KAK9157551.1"/>
    </source>
</evidence>
<gene>
    <name evidence="2" type="ORF">Scep_004125</name>
</gene>